<feature type="region of interest" description="Disordered" evidence="5">
    <location>
        <begin position="307"/>
        <end position="326"/>
    </location>
</feature>
<dbReference type="GO" id="GO:0004725">
    <property type="term" value="F:protein tyrosine phosphatase activity"/>
    <property type="evidence" value="ECO:0007669"/>
    <property type="project" value="UniProtKB-EC"/>
</dbReference>
<dbReference type="PROSITE" id="PS50056">
    <property type="entry name" value="TYR_PHOSPHATASE_2"/>
    <property type="match status" value="1"/>
</dbReference>
<gene>
    <name evidence="8" type="ORF">PPERSA_05907</name>
</gene>
<comment type="caution">
    <text evidence="8">The sequence shown here is derived from an EMBL/GenBank/DDBJ whole genome shotgun (WGS) entry which is preliminary data.</text>
</comment>
<keyword evidence="4" id="KW-0904">Protein phosphatase</keyword>
<evidence type="ECO:0000256" key="4">
    <source>
        <dbReference type="ARBA" id="ARBA00022912"/>
    </source>
</evidence>
<feature type="domain" description="Tyrosine specific protein phosphatases" evidence="7">
    <location>
        <begin position="327"/>
        <end position="387"/>
    </location>
</feature>
<evidence type="ECO:0000313" key="8">
    <source>
        <dbReference type="EMBL" id="KRX09238.1"/>
    </source>
</evidence>
<dbReference type="Proteomes" id="UP000054937">
    <property type="component" value="Unassembled WGS sequence"/>
</dbReference>
<dbReference type="CDD" id="cd14498">
    <property type="entry name" value="DSP"/>
    <property type="match status" value="1"/>
</dbReference>
<name>A0A0V0R421_PSEPJ</name>
<dbReference type="EC" id="3.1.3.48" evidence="2"/>
<dbReference type="InterPro" id="IPR000340">
    <property type="entry name" value="Dual-sp_phosphatase_cat-dom"/>
</dbReference>
<dbReference type="InterPro" id="IPR016130">
    <property type="entry name" value="Tyr_Pase_AS"/>
</dbReference>
<evidence type="ECO:0000313" key="9">
    <source>
        <dbReference type="Proteomes" id="UP000054937"/>
    </source>
</evidence>
<dbReference type="PROSITE" id="PS50054">
    <property type="entry name" value="TYR_PHOSPHATASE_DUAL"/>
    <property type="match status" value="1"/>
</dbReference>
<dbReference type="OrthoDB" id="10252009at2759"/>
<feature type="domain" description="Tyrosine-protein phosphatase" evidence="6">
    <location>
        <begin position="212"/>
        <end position="409"/>
    </location>
</feature>
<dbReference type="PROSITE" id="PS00383">
    <property type="entry name" value="TYR_PHOSPHATASE_1"/>
    <property type="match status" value="1"/>
</dbReference>
<dbReference type="Pfam" id="PF00782">
    <property type="entry name" value="DSPc"/>
    <property type="match status" value="2"/>
</dbReference>
<sequence length="411" mass="48784">MQSNDWYHSIDVSEISGLLQDGEEIQNQNITDKSLQQLIPDCKLDLYKKRKRMFNIMMPFSDVNLEFLDLLKKFVYQCEDLEIIKKDDEKNGPPQTYIKTFPLLEMQNNFQISNKQYISVDELHDRCKCWDEETFLQNFKSFLKKNQEFIGDHLLDMKNFKAALNLYAILKRAKTTEVYVLCDDFKEFLTKYSYMTNFFEKISDQSTKHIIYPNEIIPEMMYLGKDVHSSSLDILKNIGITHIINMTKEVPNYFENNTEIEIKYMKNPIEDENSSDILKYFQETYDHIVNIIGDQYYLRKVDEVQKPSSESVNQDERDYASTTAEENEVIKSQNTINNDIQSTNTKPKILIHCAHGKSRSASIVIMFLMKSLKWSYKQAHDFVKFRRECIEPNFGFQKQLEQFYLNNWEFV</sequence>
<dbReference type="AlphaFoldDB" id="A0A0V0R421"/>
<dbReference type="InParanoid" id="A0A0V0R421"/>
<evidence type="ECO:0000256" key="1">
    <source>
        <dbReference type="ARBA" id="ARBA00008601"/>
    </source>
</evidence>
<proteinExistence type="inferred from homology"/>
<dbReference type="PANTHER" id="PTHR10159:SF530">
    <property type="entry name" value="DUAL SPECIFICITY PROTEIN PHOSPHATASE DDB_G0271350-RELATED"/>
    <property type="match status" value="1"/>
</dbReference>
<dbReference type="SMART" id="SM00195">
    <property type="entry name" value="DSPc"/>
    <property type="match status" value="1"/>
</dbReference>
<dbReference type="PANTHER" id="PTHR10159">
    <property type="entry name" value="DUAL SPECIFICITY PROTEIN PHOSPHATASE"/>
    <property type="match status" value="1"/>
</dbReference>
<dbReference type="Gene3D" id="3.90.190.10">
    <property type="entry name" value="Protein tyrosine phosphatase superfamily"/>
    <property type="match status" value="1"/>
</dbReference>
<dbReference type="GO" id="GO:0043409">
    <property type="term" value="P:negative regulation of MAPK cascade"/>
    <property type="evidence" value="ECO:0007669"/>
    <property type="project" value="TreeGrafter"/>
</dbReference>
<evidence type="ECO:0000259" key="7">
    <source>
        <dbReference type="PROSITE" id="PS50056"/>
    </source>
</evidence>
<dbReference type="InterPro" id="IPR029021">
    <property type="entry name" value="Prot-tyrosine_phosphatase-like"/>
</dbReference>
<keyword evidence="3" id="KW-0378">Hydrolase</keyword>
<evidence type="ECO:0000256" key="5">
    <source>
        <dbReference type="SAM" id="MobiDB-lite"/>
    </source>
</evidence>
<evidence type="ECO:0000256" key="2">
    <source>
        <dbReference type="ARBA" id="ARBA00013064"/>
    </source>
</evidence>
<dbReference type="GO" id="GO:0005737">
    <property type="term" value="C:cytoplasm"/>
    <property type="evidence" value="ECO:0007669"/>
    <property type="project" value="TreeGrafter"/>
</dbReference>
<accession>A0A0V0R421</accession>
<organism evidence="8 9">
    <name type="scientific">Pseudocohnilembus persalinus</name>
    <name type="common">Ciliate</name>
    <dbReference type="NCBI Taxonomy" id="266149"/>
    <lineage>
        <taxon>Eukaryota</taxon>
        <taxon>Sar</taxon>
        <taxon>Alveolata</taxon>
        <taxon>Ciliophora</taxon>
        <taxon>Intramacronucleata</taxon>
        <taxon>Oligohymenophorea</taxon>
        <taxon>Scuticociliatia</taxon>
        <taxon>Philasterida</taxon>
        <taxon>Pseudocohnilembidae</taxon>
        <taxon>Pseudocohnilembus</taxon>
    </lineage>
</organism>
<comment type="similarity">
    <text evidence="1">Belongs to the protein-tyrosine phosphatase family. Non-receptor class dual specificity subfamily.</text>
</comment>
<dbReference type="EMBL" id="LDAU01000053">
    <property type="protein sequence ID" value="KRX09238.1"/>
    <property type="molecule type" value="Genomic_DNA"/>
</dbReference>
<evidence type="ECO:0000256" key="3">
    <source>
        <dbReference type="ARBA" id="ARBA00022801"/>
    </source>
</evidence>
<keyword evidence="9" id="KW-1185">Reference proteome</keyword>
<dbReference type="InterPro" id="IPR020422">
    <property type="entry name" value="TYR_PHOSPHATASE_DUAL_dom"/>
</dbReference>
<reference evidence="8 9" key="1">
    <citation type="journal article" date="2015" name="Sci. Rep.">
        <title>Genome of the facultative scuticociliatosis pathogen Pseudocohnilembus persalinus provides insight into its virulence through horizontal gene transfer.</title>
        <authorList>
            <person name="Xiong J."/>
            <person name="Wang G."/>
            <person name="Cheng J."/>
            <person name="Tian M."/>
            <person name="Pan X."/>
            <person name="Warren A."/>
            <person name="Jiang C."/>
            <person name="Yuan D."/>
            <person name="Miao W."/>
        </authorList>
    </citation>
    <scope>NUCLEOTIDE SEQUENCE [LARGE SCALE GENOMIC DNA]</scope>
    <source>
        <strain evidence="8">36N120E</strain>
    </source>
</reference>
<evidence type="ECO:0000259" key="6">
    <source>
        <dbReference type="PROSITE" id="PS50054"/>
    </source>
</evidence>
<protein>
    <recommendedName>
        <fullName evidence="2">protein-tyrosine-phosphatase</fullName>
        <ecNumber evidence="2">3.1.3.48</ecNumber>
    </recommendedName>
</protein>
<dbReference type="InterPro" id="IPR000387">
    <property type="entry name" value="Tyr_Pase_dom"/>
</dbReference>
<dbReference type="SUPFAM" id="SSF52799">
    <property type="entry name" value="(Phosphotyrosine protein) phosphatases II"/>
    <property type="match status" value="1"/>
</dbReference>